<dbReference type="PANTHER" id="PTHR13774:SF17">
    <property type="entry name" value="PHENAZINE BIOSYNTHESIS-LIKE DOMAIN-CONTAINING PROTEIN"/>
    <property type="match status" value="1"/>
</dbReference>
<dbReference type="GO" id="GO:0016853">
    <property type="term" value="F:isomerase activity"/>
    <property type="evidence" value="ECO:0007669"/>
    <property type="project" value="UniProtKB-KW"/>
</dbReference>
<name>A0A1H7PKF9_9LACT</name>
<sequence>MTDIQILHYDAFTSSRGKGNPAGIVLNENTLTSEEMQRIAYRVGFNEVAFVMTSEHADFKLRYFSPEKEMPLCGHATVCAVQALYEQNQLPQKPTVSIETNIGVLSVNIGNNANGRLLITMQQASPQFSPFTGSKEALARSIGLTEMDLSPDLPVTYGSTGSWTLIVPITHLAAFKRMSPVNADFPSILTEMPDASVHPLCLETYDPSSDMHGRHFSAAGTGSVEDPVTGTASAVMGAYYLKYIADQTDQAAQLTIEQGQEMGKDGRVYVNIDPSTDPSSVSISGEAVYVADFDLTL</sequence>
<comment type="similarity">
    <text evidence="1">Belongs to the PhzF family.</text>
</comment>
<keyword evidence="5" id="KW-1185">Reference proteome</keyword>
<protein>
    <submittedName>
        <fullName evidence="4">Phenazine biosynthesis protein PhzF family</fullName>
    </submittedName>
</protein>
<keyword evidence="2" id="KW-0413">Isomerase</keyword>
<dbReference type="InterPro" id="IPR003719">
    <property type="entry name" value="Phenazine_PhzF-like"/>
</dbReference>
<proteinExistence type="inferred from homology"/>
<dbReference type="RefSeq" id="WP_091483006.1">
    <property type="nucleotide sequence ID" value="NZ_BJYC01000025.1"/>
</dbReference>
<dbReference type="GO" id="GO:0005737">
    <property type="term" value="C:cytoplasm"/>
    <property type="evidence" value="ECO:0007669"/>
    <property type="project" value="TreeGrafter"/>
</dbReference>
<evidence type="ECO:0000313" key="4">
    <source>
        <dbReference type="EMBL" id="SEL35914.1"/>
    </source>
</evidence>
<evidence type="ECO:0000256" key="1">
    <source>
        <dbReference type="ARBA" id="ARBA00008270"/>
    </source>
</evidence>
<dbReference type="AlphaFoldDB" id="A0A1H7PKF9"/>
<evidence type="ECO:0000256" key="3">
    <source>
        <dbReference type="PIRSR" id="PIRSR016184-1"/>
    </source>
</evidence>
<gene>
    <name evidence="4" type="ORF">SAMN04488099_12119</name>
</gene>
<dbReference type="Gene3D" id="3.10.310.10">
    <property type="entry name" value="Diaminopimelate Epimerase, Chain A, domain 1"/>
    <property type="match status" value="2"/>
</dbReference>
<dbReference type="NCBIfam" id="TIGR00654">
    <property type="entry name" value="PhzF_family"/>
    <property type="match status" value="1"/>
</dbReference>
<dbReference type="Proteomes" id="UP000199081">
    <property type="component" value="Unassembled WGS sequence"/>
</dbReference>
<dbReference type="SUPFAM" id="SSF54506">
    <property type="entry name" value="Diaminopimelate epimerase-like"/>
    <property type="match status" value="1"/>
</dbReference>
<accession>A0A1H7PKF9</accession>
<dbReference type="OrthoDB" id="9788221at2"/>
<evidence type="ECO:0000256" key="2">
    <source>
        <dbReference type="ARBA" id="ARBA00023235"/>
    </source>
</evidence>
<dbReference type="PANTHER" id="PTHR13774">
    <property type="entry name" value="PHENAZINE BIOSYNTHESIS PROTEIN"/>
    <property type="match status" value="1"/>
</dbReference>
<dbReference type="PIRSF" id="PIRSF016184">
    <property type="entry name" value="PhzC_PhzF"/>
    <property type="match status" value="1"/>
</dbReference>
<reference evidence="5" key="1">
    <citation type="submission" date="2016-10" db="EMBL/GenBank/DDBJ databases">
        <authorList>
            <person name="Varghese N."/>
            <person name="Submissions S."/>
        </authorList>
    </citation>
    <scope>NUCLEOTIDE SEQUENCE [LARGE SCALE GENOMIC DNA]</scope>
    <source>
        <strain evidence="5">DSM 19183</strain>
    </source>
</reference>
<feature type="active site" evidence="3">
    <location>
        <position position="47"/>
    </location>
</feature>
<evidence type="ECO:0000313" key="5">
    <source>
        <dbReference type="Proteomes" id="UP000199081"/>
    </source>
</evidence>
<dbReference type="EMBL" id="FNZU01000021">
    <property type="protein sequence ID" value="SEL35914.1"/>
    <property type="molecule type" value="Genomic_DNA"/>
</dbReference>
<dbReference type="STRING" id="426702.SAMN04488099_12119"/>
<dbReference type="Pfam" id="PF02567">
    <property type="entry name" value="PhzC-PhzF"/>
    <property type="match status" value="1"/>
</dbReference>
<organism evidence="4 5">
    <name type="scientific">Alkalibacterium pelagium</name>
    <dbReference type="NCBI Taxonomy" id="426702"/>
    <lineage>
        <taxon>Bacteria</taxon>
        <taxon>Bacillati</taxon>
        <taxon>Bacillota</taxon>
        <taxon>Bacilli</taxon>
        <taxon>Lactobacillales</taxon>
        <taxon>Carnobacteriaceae</taxon>
        <taxon>Alkalibacterium</taxon>
    </lineage>
</organism>